<evidence type="ECO:0000313" key="3">
    <source>
        <dbReference type="RefSeq" id="XP_030760080.1"/>
    </source>
</evidence>
<evidence type="ECO:0000313" key="2">
    <source>
        <dbReference type="RefSeq" id="XP_030760079.1"/>
    </source>
</evidence>
<reference evidence="2 3" key="1">
    <citation type="submission" date="2025-04" db="UniProtKB">
        <authorList>
            <consortium name="RefSeq"/>
        </authorList>
    </citation>
    <scope>IDENTIFICATION</scope>
    <source>
        <tissue evidence="2 3">Gonads</tissue>
    </source>
</reference>
<evidence type="ECO:0000313" key="1">
    <source>
        <dbReference type="Proteomes" id="UP000504635"/>
    </source>
</evidence>
<keyword evidence="1" id="KW-1185">Reference proteome</keyword>
<dbReference type="AlphaFoldDB" id="A0A6J2YA47"/>
<dbReference type="Proteomes" id="UP000504635">
    <property type="component" value="Unplaced"/>
</dbReference>
<accession>A0A6J2YA47</accession>
<proteinExistence type="predicted"/>
<name>A0A6J2YA47_SITOR</name>
<dbReference type="RefSeq" id="XP_030760080.1">
    <property type="nucleotide sequence ID" value="XM_030904220.1"/>
</dbReference>
<dbReference type="KEGG" id="soy:115885341"/>
<sequence>MFFDKNMEDSFTERLLQSLKRANEGILKASEQTILSSKMKDLPNSVKSEWLDEEKLLKEFREAVQELKIDEKHDALKKIRNVKDICVKRKSHLETKYEKIDNKVAVLQSEIPESLEQLESNLSAHDFNEEIEILT</sequence>
<dbReference type="GeneID" id="115885341"/>
<dbReference type="RefSeq" id="XP_030760079.1">
    <property type="nucleotide sequence ID" value="XM_030904219.1"/>
</dbReference>
<protein>
    <submittedName>
        <fullName evidence="2 3">Uncharacterized protein LOC115885341</fullName>
    </submittedName>
</protein>
<gene>
    <name evidence="2 3" type="primary">LOC115885341</name>
</gene>
<organism evidence="1 2">
    <name type="scientific">Sitophilus oryzae</name>
    <name type="common">Rice weevil</name>
    <name type="synonym">Curculio oryzae</name>
    <dbReference type="NCBI Taxonomy" id="7048"/>
    <lineage>
        <taxon>Eukaryota</taxon>
        <taxon>Metazoa</taxon>
        <taxon>Ecdysozoa</taxon>
        <taxon>Arthropoda</taxon>
        <taxon>Hexapoda</taxon>
        <taxon>Insecta</taxon>
        <taxon>Pterygota</taxon>
        <taxon>Neoptera</taxon>
        <taxon>Endopterygota</taxon>
        <taxon>Coleoptera</taxon>
        <taxon>Polyphaga</taxon>
        <taxon>Cucujiformia</taxon>
        <taxon>Curculionidae</taxon>
        <taxon>Dryophthorinae</taxon>
        <taxon>Sitophilus</taxon>
    </lineage>
</organism>